<dbReference type="RefSeq" id="WP_092648091.1">
    <property type="nucleotide sequence ID" value="NZ_LT629792.1"/>
</dbReference>
<dbReference type="EMBL" id="LT629792">
    <property type="protein sequence ID" value="SDT85712.1"/>
    <property type="molecule type" value="Genomic_DNA"/>
</dbReference>
<name>A0ABY0V4W7_9ACTO</name>
<accession>A0ABY0V4W7</accession>
<dbReference type="Proteomes" id="UP000198976">
    <property type="component" value="Chromosome I"/>
</dbReference>
<gene>
    <name evidence="1" type="ORF">SAMN04489714_0138</name>
</gene>
<sequence>MIGLDYLVDTIAKLSKRVDLVPSFQWGTVTSASPVRVRLDGMSEPLAGPVDALVAPPEGKRVLVMVWNRRAIIMGAWGGAATSTWVKHGSNAFVRRPDAPMVWWCGSVRPEYMQPQDIWYEPGK</sequence>
<reference evidence="1 2" key="1">
    <citation type="submission" date="2016-10" db="EMBL/GenBank/DDBJ databases">
        <authorList>
            <person name="Varghese N."/>
            <person name="Submissions S."/>
        </authorList>
    </citation>
    <scope>NUCLEOTIDE SEQUENCE [LARGE SCALE GENOMIC DNA]</scope>
    <source>
        <strain evidence="1 2">DSM 9169</strain>
    </source>
</reference>
<organism evidence="1 2">
    <name type="scientific">Schaalia radingae</name>
    <dbReference type="NCBI Taxonomy" id="131110"/>
    <lineage>
        <taxon>Bacteria</taxon>
        <taxon>Bacillati</taxon>
        <taxon>Actinomycetota</taxon>
        <taxon>Actinomycetes</taxon>
        <taxon>Actinomycetales</taxon>
        <taxon>Actinomycetaceae</taxon>
        <taxon>Schaalia</taxon>
    </lineage>
</organism>
<keyword evidence="2" id="KW-1185">Reference proteome</keyword>
<evidence type="ECO:0000313" key="1">
    <source>
        <dbReference type="EMBL" id="SDT85712.1"/>
    </source>
</evidence>
<proteinExistence type="predicted"/>
<protein>
    <submittedName>
        <fullName evidence="1">Uncharacterized protein</fullName>
    </submittedName>
</protein>
<evidence type="ECO:0000313" key="2">
    <source>
        <dbReference type="Proteomes" id="UP000198976"/>
    </source>
</evidence>